<name>A0A8S1RQH0_9CILI</name>
<gene>
    <name evidence="1" type="ORF">PSON_ATCC_30995.1.T2430007</name>
</gene>
<comment type="caution">
    <text evidence="1">The sequence shown here is derived from an EMBL/GenBank/DDBJ whole genome shotgun (WGS) entry which is preliminary data.</text>
</comment>
<dbReference type="EMBL" id="CAJJDN010000243">
    <property type="protein sequence ID" value="CAD8129757.1"/>
    <property type="molecule type" value="Genomic_DNA"/>
</dbReference>
<dbReference type="Proteomes" id="UP000692954">
    <property type="component" value="Unassembled WGS sequence"/>
</dbReference>
<protein>
    <submittedName>
        <fullName evidence="1">Uncharacterized protein</fullName>
    </submittedName>
</protein>
<proteinExistence type="predicted"/>
<keyword evidence="2" id="KW-1185">Reference proteome</keyword>
<reference evidence="1" key="1">
    <citation type="submission" date="2021-01" db="EMBL/GenBank/DDBJ databases">
        <authorList>
            <consortium name="Genoscope - CEA"/>
            <person name="William W."/>
        </authorList>
    </citation>
    <scope>NUCLEOTIDE SEQUENCE</scope>
</reference>
<evidence type="ECO:0000313" key="2">
    <source>
        <dbReference type="Proteomes" id="UP000692954"/>
    </source>
</evidence>
<dbReference type="AlphaFoldDB" id="A0A8S1RQH0"/>
<evidence type="ECO:0000313" key="1">
    <source>
        <dbReference type="EMBL" id="CAD8129757.1"/>
    </source>
</evidence>
<accession>A0A8S1RQH0</accession>
<organism evidence="1 2">
    <name type="scientific">Paramecium sonneborni</name>
    <dbReference type="NCBI Taxonomy" id="65129"/>
    <lineage>
        <taxon>Eukaryota</taxon>
        <taxon>Sar</taxon>
        <taxon>Alveolata</taxon>
        <taxon>Ciliophora</taxon>
        <taxon>Intramacronucleata</taxon>
        <taxon>Oligohymenophorea</taxon>
        <taxon>Peniculida</taxon>
        <taxon>Parameciidae</taxon>
        <taxon>Paramecium</taxon>
    </lineage>
</organism>
<sequence length="39" mass="4579">MFKHIVTEAIELESIDIQLQRSYILRDGKQRLGICGLQY</sequence>